<dbReference type="RefSeq" id="XP_013387057.1">
    <property type="nucleotide sequence ID" value="XM_013531603.1"/>
</dbReference>
<evidence type="ECO:0000256" key="7">
    <source>
        <dbReference type="ARBA" id="ARBA00023242"/>
    </source>
</evidence>
<organism evidence="10 11">
    <name type="scientific">Lingula anatina</name>
    <name type="common">Brachiopod</name>
    <name type="synonym">Lingula unguis</name>
    <dbReference type="NCBI Taxonomy" id="7574"/>
    <lineage>
        <taxon>Eukaryota</taxon>
        <taxon>Metazoa</taxon>
        <taxon>Spiralia</taxon>
        <taxon>Lophotrochozoa</taxon>
        <taxon>Brachiopoda</taxon>
        <taxon>Linguliformea</taxon>
        <taxon>Lingulata</taxon>
        <taxon>Lingulida</taxon>
        <taxon>Linguloidea</taxon>
        <taxon>Lingulidae</taxon>
        <taxon>Lingula</taxon>
    </lineage>
</organism>
<dbReference type="AlphaFoldDB" id="A0A1S3HM11"/>
<feature type="transmembrane region" description="Helical" evidence="9">
    <location>
        <begin position="69"/>
        <end position="85"/>
    </location>
</feature>
<dbReference type="Pfam" id="PF05700">
    <property type="entry name" value="BCAS2"/>
    <property type="match status" value="1"/>
</dbReference>
<evidence type="ECO:0000256" key="4">
    <source>
        <dbReference type="ARBA" id="ARBA00022664"/>
    </source>
</evidence>
<dbReference type="PANTHER" id="PTHR13296">
    <property type="entry name" value="BCAS2 PROTEIN"/>
    <property type="match status" value="1"/>
</dbReference>
<evidence type="ECO:0000256" key="6">
    <source>
        <dbReference type="ARBA" id="ARBA00023187"/>
    </source>
</evidence>
<keyword evidence="9" id="KW-0472">Membrane</keyword>
<dbReference type="GO" id="GO:0008380">
    <property type="term" value="P:RNA splicing"/>
    <property type="evidence" value="ECO:0007669"/>
    <property type="project" value="UniProtKB-KW"/>
</dbReference>
<dbReference type="Proteomes" id="UP000085678">
    <property type="component" value="Unplaced"/>
</dbReference>
<gene>
    <name evidence="11" type="primary">LOC106156380</name>
</gene>
<dbReference type="KEGG" id="lak:106156380"/>
<reference evidence="11" key="1">
    <citation type="submission" date="2025-08" db="UniProtKB">
        <authorList>
            <consortium name="RefSeq"/>
        </authorList>
    </citation>
    <scope>IDENTIFICATION</scope>
    <source>
        <tissue evidence="11">Gonads</tissue>
    </source>
</reference>
<keyword evidence="8" id="KW-0175">Coiled coil</keyword>
<evidence type="ECO:0000256" key="8">
    <source>
        <dbReference type="SAM" id="Coils"/>
    </source>
</evidence>
<keyword evidence="9" id="KW-0812">Transmembrane</keyword>
<dbReference type="GO" id="GO:0000974">
    <property type="term" value="C:Prp19 complex"/>
    <property type="evidence" value="ECO:0007669"/>
    <property type="project" value="TreeGrafter"/>
</dbReference>
<evidence type="ECO:0000313" key="10">
    <source>
        <dbReference type="Proteomes" id="UP000085678"/>
    </source>
</evidence>
<dbReference type="PANTHER" id="PTHR13296:SF0">
    <property type="entry name" value="PRE-MRNA-SPLICING FACTOR SPF27"/>
    <property type="match status" value="1"/>
</dbReference>
<dbReference type="InterPro" id="IPR008409">
    <property type="entry name" value="SPF27"/>
</dbReference>
<dbReference type="GO" id="GO:0006397">
    <property type="term" value="P:mRNA processing"/>
    <property type="evidence" value="ECO:0007669"/>
    <property type="project" value="UniProtKB-KW"/>
</dbReference>
<evidence type="ECO:0000256" key="9">
    <source>
        <dbReference type="SAM" id="Phobius"/>
    </source>
</evidence>
<evidence type="ECO:0000256" key="2">
    <source>
        <dbReference type="ARBA" id="ARBA00010788"/>
    </source>
</evidence>
<keyword evidence="5" id="KW-0747">Spliceosome</keyword>
<evidence type="ECO:0000313" key="11">
    <source>
        <dbReference type="RefSeq" id="XP_013387057.1"/>
    </source>
</evidence>
<sequence length="128" mass="15097">MASEHGVVVDALPYFDKGYDEPGVKEAALALVDEETRRYRPTKNYLDYLTTPNYSAFEVTFVREMKDDYLFIVCLLIIIFIFHQVKLDIRGSWVGLVSKNYEIERALVELELEVQELERQTEEEKRKR</sequence>
<keyword evidence="9" id="KW-1133">Transmembrane helix</keyword>
<evidence type="ECO:0000256" key="5">
    <source>
        <dbReference type="ARBA" id="ARBA00022728"/>
    </source>
</evidence>
<comment type="subcellular location">
    <subcellularLocation>
        <location evidence="1">Nucleus</location>
    </subcellularLocation>
</comment>
<dbReference type="STRING" id="7574.A0A1S3HM11"/>
<keyword evidence="7" id="KW-0539">Nucleus</keyword>
<keyword evidence="4" id="KW-0507">mRNA processing</keyword>
<keyword evidence="10" id="KW-1185">Reference proteome</keyword>
<dbReference type="OrthoDB" id="205794at2759"/>
<dbReference type="GeneID" id="106156380"/>
<feature type="coiled-coil region" evidence="8">
    <location>
        <begin position="100"/>
        <end position="127"/>
    </location>
</feature>
<protein>
    <recommendedName>
        <fullName evidence="3">Pre-mRNA-splicing factor SPF27</fullName>
    </recommendedName>
</protein>
<accession>A0A1S3HM11</accession>
<evidence type="ECO:0000256" key="3">
    <source>
        <dbReference type="ARBA" id="ARBA00014158"/>
    </source>
</evidence>
<comment type="similarity">
    <text evidence="2">Belongs to the SPF27 family.</text>
</comment>
<dbReference type="GO" id="GO:0071011">
    <property type="term" value="C:precatalytic spliceosome"/>
    <property type="evidence" value="ECO:0007669"/>
    <property type="project" value="TreeGrafter"/>
</dbReference>
<proteinExistence type="inferred from homology"/>
<name>A0A1S3HM11_LINAN</name>
<keyword evidence="6" id="KW-0508">mRNA splicing</keyword>
<dbReference type="GO" id="GO:0071013">
    <property type="term" value="C:catalytic step 2 spliceosome"/>
    <property type="evidence" value="ECO:0007669"/>
    <property type="project" value="TreeGrafter"/>
</dbReference>
<evidence type="ECO:0000256" key="1">
    <source>
        <dbReference type="ARBA" id="ARBA00004123"/>
    </source>
</evidence>
<dbReference type="InParanoid" id="A0A1S3HM11"/>